<gene>
    <name evidence="5" type="primary">rplY</name>
    <name evidence="5" type="synonym">ctc</name>
    <name evidence="9" type="ORF">COT42_03915</name>
</gene>
<evidence type="ECO:0000256" key="2">
    <source>
        <dbReference type="ARBA" id="ARBA00022884"/>
    </source>
</evidence>
<dbReference type="GO" id="GO:0008097">
    <property type="term" value="F:5S rRNA binding"/>
    <property type="evidence" value="ECO:0007669"/>
    <property type="project" value="InterPro"/>
</dbReference>
<reference evidence="9 10" key="1">
    <citation type="submission" date="2017-09" db="EMBL/GenBank/DDBJ databases">
        <title>Depth-based differentiation of microbial function through sediment-hosted aquifers and enrichment of novel symbionts in the deep terrestrial subsurface.</title>
        <authorList>
            <person name="Probst A.J."/>
            <person name="Ladd B."/>
            <person name="Jarett J.K."/>
            <person name="Geller-Mcgrath D.E."/>
            <person name="Sieber C.M."/>
            <person name="Emerson J.B."/>
            <person name="Anantharaman K."/>
            <person name="Thomas B.C."/>
            <person name="Malmstrom R."/>
            <person name="Stieglmeier M."/>
            <person name="Klingl A."/>
            <person name="Woyke T."/>
            <person name="Ryan C.M."/>
            <person name="Banfield J.F."/>
        </authorList>
    </citation>
    <scope>NUCLEOTIDE SEQUENCE [LARGE SCALE GENOMIC DNA]</scope>
    <source>
        <strain evidence="9">CG08_land_8_20_14_0_20_45_16</strain>
    </source>
</reference>
<dbReference type="Pfam" id="PF01386">
    <property type="entry name" value="Ribosomal_L25p"/>
    <property type="match status" value="1"/>
</dbReference>
<dbReference type="InterPro" id="IPR001021">
    <property type="entry name" value="Ribosomal_bL25_long"/>
</dbReference>
<dbReference type="CDD" id="cd00495">
    <property type="entry name" value="Ribosomal_L25_TL5_CTC"/>
    <property type="match status" value="1"/>
</dbReference>
<dbReference type="GO" id="GO:0003735">
    <property type="term" value="F:structural constituent of ribosome"/>
    <property type="evidence" value="ECO:0007669"/>
    <property type="project" value="InterPro"/>
</dbReference>
<keyword evidence="1 5" id="KW-0699">rRNA-binding</keyword>
<dbReference type="GO" id="GO:0006412">
    <property type="term" value="P:translation"/>
    <property type="evidence" value="ECO:0007669"/>
    <property type="project" value="UniProtKB-UniRule"/>
</dbReference>
<sequence length="243" mass="25908">MAQIELKAKKRQATGKKSKKVRLEGLIPAVVYGRKFPATSITIETKEFQKKVLSSEAGSNLLFSLVFGEKDEKTSVPVITHSIQRNPLNDSILHIDFLNVLMDEKIKARVQIELVGLPVGVKDSGGVLVHGLRELEIKCLPGDIPGKIMVDVKGLEIGDSLHVSDLKLLENVEILVEKSEMVATVSAPTKEEEVVPATLAPVGAEGAVPEGEAAVAEKAPEAGAATAKKPAAEAKPAKGEDKK</sequence>
<dbReference type="Pfam" id="PF14693">
    <property type="entry name" value="Ribosomal_TL5_C"/>
    <property type="match status" value="1"/>
</dbReference>
<dbReference type="SUPFAM" id="SSF50715">
    <property type="entry name" value="Ribosomal protein L25-like"/>
    <property type="match status" value="1"/>
</dbReference>
<evidence type="ECO:0000313" key="10">
    <source>
        <dbReference type="Proteomes" id="UP000231343"/>
    </source>
</evidence>
<feature type="domain" description="Large ribosomal subunit protein bL25 L25" evidence="7">
    <location>
        <begin position="6"/>
        <end position="97"/>
    </location>
</feature>
<evidence type="ECO:0000256" key="6">
    <source>
        <dbReference type="SAM" id="MobiDB-lite"/>
    </source>
</evidence>
<dbReference type="PANTHER" id="PTHR33284:SF1">
    <property type="entry name" value="RIBOSOMAL PROTEIN L25_GLN-TRNA SYNTHETASE, ANTI-CODON-BINDING DOMAIN-CONTAINING PROTEIN"/>
    <property type="match status" value="1"/>
</dbReference>
<dbReference type="HAMAP" id="MF_01334">
    <property type="entry name" value="Ribosomal_bL25_CTC"/>
    <property type="match status" value="1"/>
</dbReference>
<dbReference type="InterPro" id="IPR020930">
    <property type="entry name" value="Ribosomal_uL5_bac-type"/>
</dbReference>
<dbReference type="Gene3D" id="2.170.120.20">
    <property type="entry name" value="Ribosomal protein L25, beta domain"/>
    <property type="match status" value="1"/>
</dbReference>
<comment type="function">
    <text evidence="5">This is one of the proteins that binds to the 5S RNA in the ribosome where it forms part of the central protuberance.</text>
</comment>
<evidence type="ECO:0000256" key="3">
    <source>
        <dbReference type="ARBA" id="ARBA00022980"/>
    </source>
</evidence>
<dbReference type="NCBIfam" id="TIGR00731">
    <property type="entry name" value="bL25_bact_ctc"/>
    <property type="match status" value="1"/>
</dbReference>
<evidence type="ECO:0000313" key="9">
    <source>
        <dbReference type="EMBL" id="PIS30001.1"/>
    </source>
</evidence>
<accession>A0A2H0Y0L3</accession>
<dbReference type="InterPro" id="IPR011035">
    <property type="entry name" value="Ribosomal_bL25/Gln-tRNA_synth"/>
</dbReference>
<dbReference type="GO" id="GO:0022625">
    <property type="term" value="C:cytosolic large ribosomal subunit"/>
    <property type="evidence" value="ECO:0007669"/>
    <property type="project" value="TreeGrafter"/>
</dbReference>
<dbReference type="Proteomes" id="UP000231343">
    <property type="component" value="Unassembled WGS sequence"/>
</dbReference>
<dbReference type="Gene3D" id="2.40.240.10">
    <property type="entry name" value="Ribosomal Protein L25, Chain P"/>
    <property type="match status" value="1"/>
</dbReference>
<protein>
    <recommendedName>
        <fullName evidence="5">Large ribosomal subunit protein bL25</fullName>
    </recommendedName>
    <alternativeName>
        <fullName evidence="5">General stress protein CTC</fullName>
    </alternativeName>
</protein>
<proteinExistence type="inferred from homology"/>
<evidence type="ECO:0000256" key="1">
    <source>
        <dbReference type="ARBA" id="ARBA00022730"/>
    </source>
</evidence>
<keyword evidence="3 5" id="KW-0689">Ribosomal protein</keyword>
<evidence type="ECO:0000259" key="7">
    <source>
        <dbReference type="Pfam" id="PF01386"/>
    </source>
</evidence>
<dbReference type="EMBL" id="PEYM01000066">
    <property type="protein sequence ID" value="PIS30001.1"/>
    <property type="molecule type" value="Genomic_DNA"/>
</dbReference>
<feature type="compositionally biased region" description="Low complexity" evidence="6">
    <location>
        <begin position="201"/>
        <end position="229"/>
    </location>
</feature>
<feature type="domain" description="Large ribosomal subunit protein bL25 beta" evidence="8">
    <location>
        <begin position="105"/>
        <end position="188"/>
    </location>
</feature>
<keyword evidence="2 5" id="KW-0694">RNA-binding</keyword>
<comment type="similarity">
    <text evidence="5">Belongs to the bacterial ribosomal protein bL25 family. CTC subfamily.</text>
</comment>
<evidence type="ECO:0000256" key="4">
    <source>
        <dbReference type="ARBA" id="ARBA00023274"/>
    </source>
</evidence>
<dbReference type="PANTHER" id="PTHR33284">
    <property type="entry name" value="RIBOSOMAL PROTEIN L25/GLN-TRNA SYNTHETASE, ANTI-CODON-BINDING DOMAIN-CONTAINING PROTEIN"/>
    <property type="match status" value="1"/>
</dbReference>
<feature type="compositionally biased region" description="Basic and acidic residues" evidence="6">
    <location>
        <begin position="230"/>
        <end position="243"/>
    </location>
</feature>
<name>A0A2H0Y0L3_UNCSA</name>
<organism evidence="9 10">
    <name type="scientific">Candidatus Saganbacteria bacterium CG08_land_8_20_14_0_20_45_16</name>
    <dbReference type="NCBI Taxonomy" id="2014293"/>
    <lineage>
        <taxon>Bacteria</taxon>
        <taxon>Bacillati</taxon>
        <taxon>Saganbacteria</taxon>
    </lineage>
</organism>
<dbReference type="InterPro" id="IPR020056">
    <property type="entry name" value="Rbsml_bL25/Gln-tRNA_synth_N"/>
</dbReference>
<evidence type="ECO:0000259" key="8">
    <source>
        <dbReference type="Pfam" id="PF14693"/>
    </source>
</evidence>
<comment type="caution">
    <text evidence="9">The sequence shown here is derived from an EMBL/GenBank/DDBJ whole genome shotgun (WGS) entry which is preliminary data.</text>
</comment>
<evidence type="ECO:0000256" key="5">
    <source>
        <dbReference type="HAMAP-Rule" id="MF_01334"/>
    </source>
</evidence>
<feature type="region of interest" description="Disordered" evidence="6">
    <location>
        <begin position="201"/>
        <end position="243"/>
    </location>
</feature>
<keyword evidence="4 5" id="KW-0687">Ribonucleoprotein</keyword>
<dbReference type="InterPro" id="IPR029751">
    <property type="entry name" value="Ribosomal_L25_dom"/>
</dbReference>
<dbReference type="AlphaFoldDB" id="A0A2H0Y0L3"/>
<dbReference type="InterPro" id="IPR020057">
    <property type="entry name" value="Ribosomal_bL25_b-dom"/>
</dbReference>
<dbReference type="InterPro" id="IPR037121">
    <property type="entry name" value="Ribosomal_bL25_C"/>
</dbReference>
<comment type="subunit">
    <text evidence="5">Part of the 50S ribosomal subunit; part of the 5S rRNA/L5/L18/L25 subcomplex. Contacts the 5S rRNA. Binds to the 5S rRNA independently of L5 and L18.</text>
</comment>